<evidence type="ECO:0000313" key="1">
    <source>
        <dbReference type="EMBL" id="QHT32076.1"/>
    </source>
</evidence>
<protein>
    <submittedName>
        <fullName evidence="1">Uncharacterized protein</fullName>
    </submittedName>
</protein>
<sequence>MDYEKLINVIIKKNSCNLDRVYHKLCELEDLDEKSYDEISQYFFSQTCYYYNSTTNLYIEYNENYKIINENNMLHAILKFISKYQDIYLLNSNQKQNIKTQIQKKIKERSIYNNIPESITLQNILSFLHPNIFIERNIAKYFMITLGDIILKKTDLFYFIPNYMKPLITVINKYVSMYFYNMNLGNHYKYKYAEHDSTKSRVIPFNIIDMTHYTLDNSFIVNLICVSIHYSNRYENGDKFIETTNEKVKTLVNWIKDTPKESLINSFIKEYICVKEGHKINEKDMLFLWKSYIKKNNIINIFSRNNDIYQFITNKLKFNEGYINVTSMYLPYVLNFKEFWNKYIFTDENNYEINELFILFTDTYNIKNIDENIMYDLIKYYFPDIQIEGKFILNVGCTLWNKKKDVNTFLLNHKDSDKNELYSIYCSESKEKKVNKQYFMSFIK</sequence>
<organism evidence="1">
    <name type="scientific">viral metagenome</name>
    <dbReference type="NCBI Taxonomy" id="1070528"/>
    <lineage>
        <taxon>unclassified sequences</taxon>
        <taxon>metagenomes</taxon>
        <taxon>organismal metagenomes</taxon>
    </lineage>
</organism>
<name>A0A6C0ESB8_9ZZZZ</name>
<dbReference type="EMBL" id="MN738930">
    <property type="protein sequence ID" value="QHT32076.1"/>
    <property type="molecule type" value="Genomic_DNA"/>
</dbReference>
<proteinExistence type="predicted"/>
<accession>A0A6C0ESB8</accession>
<reference evidence="1" key="1">
    <citation type="journal article" date="2020" name="Nature">
        <title>Giant virus diversity and host interactions through global metagenomics.</title>
        <authorList>
            <person name="Schulz F."/>
            <person name="Roux S."/>
            <person name="Paez-Espino D."/>
            <person name="Jungbluth S."/>
            <person name="Walsh D.A."/>
            <person name="Denef V.J."/>
            <person name="McMahon K.D."/>
            <person name="Konstantinidis K.T."/>
            <person name="Eloe-Fadrosh E.A."/>
            <person name="Kyrpides N.C."/>
            <person name="Woyke T."/>
        </authorList>
    </citation>
    <scope>NUCLEOTIDE SEQUENCE</scope>
    <source>
        <strain evidence="1">GVMAG-M-3300009159-65</strain>
    </source>
</reference>
<dbReference type="AlphaFoldDB" id="A0A6C0ESB8"/>